<accession>B9YAE4</accession>
<feature type="region of interest" description="Disordered" evidence="1">
    <location>
        <begin position="1"/>
        <end position="26"/>
    </location>
</feature>
<evidence type="ECO:0000256" key="1">
    <source>
        <dbReference type="SAM" id="MobiDB-lite"/>
    </source>
</evidence>
<dbReference type="STRING" id="545696.HOLDEFILI_02801"/>
<dbReference type="AlphaFoldDB" id="B9YAE4"/>
<dbReference type="EMBL" id="ACCF01000179">
    <property type="protein sequence ID" value="EEF67045.1"/>
    <property type="molecule type" value="Genomic_DNA"/>
</dbReference>
<comment type="caution">
    <text evidence="2">The sequence shown here is derived from an EMBL/GenBank/DDBJ whole genome shotgun (WGS) entry which is preliminary data.</text>
</comment>
<gene>
    <name evidence="2" type="ORF">HOLDEFILI_02801</name>
</gene>
<sequence length="44" mass="5409">MFGQPMEMQKANMKKGRPETRFKTDRNFRNKEYRWAVLYPKQNG</sequence>
<dbReference type="HOGENOM" id="CLU_3217214_0_0_9"/>
<evidence type="ECO:0000313" key="3">
    <source>
        <dbReference type="Proteomes" id="UP000005950"/>
    </source>
</evidence>
<name>B9YAE4_9FIRM</name>
<feature type="compositionally biased region" description="Basic and acidic residues" evidence="1">
    <location>
        <begin position="16"/>
        <end position="26"/>
    </location>
</feature>
<reference evidence="2 3" key="1">
    <citation type="submission" date="2008-12" db="EMBL/GenBank/DDBJ databases">
        <authorList>
            <person name="Fulton L."/>
            <person name="Clifton S."/>
            <person name="Fulton B."/>
            <person name="Xu J."/>
            <person name="Minx P."/>
            <person name="Pepin K.H."/>
            <person name="Johnson M."/>
            <person name="Bhonagiri V."/>
            <person name="Nash W.E."/>
            <person name="Mardis E.R."/>
            <person name="Wilson R.K."/>
        </authorList>
    </citation>
    <scope>NUCLEOTIDE SEQUENCE [LARGE SCALE GENOMIC DNA]</scope>
    <source>
        <strain evidence="2 3">DSM 12042</strain>
    </source>
</reference>
<organism evidence="2 3">
    <name type="scientific">Holdemania filiformis DSM 12042</name>
    <dbReference type="NCBI Taxonomy" id="545696"/>
    <lineage>
        <taxon>Bacteria</taxon>
        <taxon>Bacillati</taxon>
        <taxon>Bacillota</taxon>
        <taxon>Erysipelotrichia</taxon>
        <taxon>Erysipelotrichales</taxon>
        <taxon>Erysipelotrichaceae</taxon>
        <taxon>Holdemania</taxon>
    </lineage>
</organism>
<reference evidence="2 3" key="2">
    <citation type="submission" date="2009-02" db="EMBL/GenBank/DDBJ databases">
        <title>Draft genome sequence of Holdemania filiformis DSM 12042.</title>
        <authorList>
            <person name="Sudarsanam P."/>
            <person name="Ley R."/>
            <person name="Guruge J."/>
            <person name="Turnbaugh P.J."/>
            <person name="Mahowald M."/>
            <person name="Liep D."/>
            <person name="Gordon J."/>
        </authorList>
    </citation>
    <scope>NUCLEOTIDE SEQUENCE [LARGE SCALE GENOMIC DNA]</scope>
    <source>
        <strain evidence="2 3">DSM 12042</strain>
    </source>
</reference>
<dbReference type="Proteomes" id="UP000005950">
    <property type="component" value="Unassembled WGS sequence"/>
</dbReference>
<protein>
    <submittedName>
        <fullName evidence="2">Uncharacterized protein</fullName>
    </submittedName>
</protein>
<proteinExistence type="predicted"/>
<evidence type="ECO:0000313" key="2">
    <source>
        <dbReference type="EMBL" id="EEF67045.1"/>
    </source>
</evidence>